<keyword evidence="3" id="KW-1185">Reference proteome</keyword>
<dbReference type="AlphaFoldDB" id="E6K711"/>
<evidence type="ECO:0000313" key="2">
    <source>
        <dbReference type="EMBL" id="EFU30644.1"/>
    </source>
</evidence>
<dbReference type="EMBL" id="AEPD01000026">
    <property type="protein sequence ID" value="EFU30644.1"/>
    <property type="molecule type" value="Genomic_DNA"/>
</dbReference>
<dbReference type="PANTHER" id="PTHR34985:SF1">
    <property type="entry name" value="SLR0554 PROTEIN"/>
    <property type="match status" value="1"/>
</dbReference>
<comment type="caution">
    <text evidence="2">The sequence shown here is derived from an EMBL/GenBank/DDBJ whole genome shotgun (WGS) entry which is preliminary data.</text>
</comment>
<dbReference type="GeneID" id="93536037"/>
<feature type="domain" description="Virulence-associated protein E-like" evidence="1">
    <location>
        <begin position="116"/>
        <end position="239"/>
    </location>
</feature>
<dbReference type="STRING" id="873513.HMPREF6485_1213"/>
<feature type="non-terminal residue" evidence="2">
    <location>
        <position position="243"/>
    </location>
</feature>
<evidence type="ECO:0000259" key="1">
    <source>
        <dbReference type="Pfam" id="PF05272"/>
    </source>
</evidence>
<proteinExistence type="predicted"/>
<organism evidence="2 3">
    <name type="scientific">Segatella buccae ATCC 33574</name>
    <dbReference type="NCBI Taxonomy" id="873513"/>
    <lineage>
        <taxon>Bacteria</taxon>
        <taxon>Pseudomonadati</taxon>
        <taxon>Bacteroidota</taxon>
        <taxon>Bacteroidia</taxon>
        <taxon>Bacteroidales</taxon>
        <taxon>Prevotellaceae</taxon>
        <taxon>Segatella</taxon>
    </lineage>
</organism>
<dbReference type="InterPro" id="IPR007936">
    <property type="entry name" value="VapE-like_dom"/>
</dbReference>
<evidence type="ECO:0000313" key="3">
    <source>
        <dbReference type="Proteomes" id="UP000003112"/>
    </source>
</evidence>
<protein>
    <recommendedName>
        <fullName evidence="1">Virulence-associated protein E-like domain-containing protein</fullName>
    </recommendedName>
</protein>
<dbReference type="PANTHER" id="PTHR34985">
    <property type="entry name" value="SLR0554 PROTEIN"/>
    <property type="match status" value="1"/>
</dbReference>
<dbReference type="Proteomes" id="UP000003112">
    <property type="component" value="Unassembled WGS sequence"/>
</dbReference>
<name>E6K711_9BACT</name>
<dbReference type="Pfam" id="PF05272">
    <property type="entry name" value="VapE-like_dom"/>
    <property type="match status" value="1"/>
</dbReference>
<gene>
    <name evidence="2" type="ORF">HMPREF6485_1213</name>
</gene>
<dbReference type="eggNOG" id="COG5545">
    <property type="taxonomic scope" value="Bacteria"/>
</dbReference>
<dbReference type="RefSeq" id="WP_004345226.1">
    <property type="nucleotide sequence ID" value="NZ_GL586311.1"/>
</dbReference>
<dbReference type="HOGENOM" id="CLU_024375_1_0_10"/>
<accession>E6K711</accession>
<sequence length="243" mass="28583">MEKERAEGRAKQSKNERIEQFLKEHYAFRFNTVKSRTEFREQDSNTSFRPLTKYDINSMRRLVDGTLGIYTPADNIRAILESDFCNKVNPIREYLLNLPKPKGEDESEIIRLANCVVVRNPDKWKHYFVKWLVAVVANAMDDLQCRNHTCLVLTGEQGKFKTTFLDLFCPEELKSYLFTGKIDPQGKDVQTLIAEYLFINIDDQLKALNKRDENELKNLITTPRVKYRRPYDTYIEEYPHLAS</sequence>
<reference evidence="2 3" key="1">
    <citation type="submission" date="2010-10" db="EMBL/GenBank/DDBJ databases">
        <authorList>
            <person name="Muzny D."/>
            <person name="Qin X."/>
            <person name="Deng J."/>
            <person name="Jiang H."/>
            <person name="Liu Y."/>
            <person name="Qu J."/>
            <person name="Song X.-Z."/>
            <person name="Zhang L."/>
            <person name="Thornton R."/>
            <person name="Coyle M."/>
            <person name="Francisco L."/>
            <person name="Jackson L."/>
            <person name="Javaid M."/>
            <person name="Korchina V."/>
            <person name="Kovar C."/>
            <person name="Mata R."/>
            <person name="Mathew T."/>
            <person name="Ngo R."/>
            <person name="Nguyen L."/>
            <person name="Nguyen N."/>
            <person name="Okwuonu G."/>
            <person name="Ongeri F."/>
            <person name="Pham C."/>
            <person name="Simmons D."/>
            <person name="Wilczek-Boney K."/>
            <person name="Hale W."/>
            <person name="Jakkamsetti A."/>
            <person name="Pham P."/>
            <person name="Ruth R."/>
            <person name="San Lucas F."/>
            <person name="Warren J."/>
            <person name="Zhang J."/>
            <person name="Zhao Z."/>
            <person name="Zhou C."/>
            <person name="Zhu D."/>
            <person name="Lee S."/>
            <person name="Bess C."/>
            <person name="Blankenburg K."/>
            <person name="Forbes L."/>
            <person name="Fu Q."/>
            <person name="Gubbala S."/>
            <person name="Hirani K."/>
            <person name="Jayaseelan J.C."/>
            <person name="Lara F."/>
            <person name="Munidasa M."/>
            <person name="Palculict T."/>
            <person name="Patil S."/>
            <person name="Pu L.-L."/>
            <person name="Saada N."/>
            <person name="Tang L."/>
            <person name="Weissenberger G."/>
            <person name="Zhu Y."/>
            <person name="Hemphill L."/>
            <person name="Shang Y."/>
            <person name="Youmans B."/>
            <person name="Ayvaz T."/>
            <person name="Ross M."/>
            <person name="Santibanez J."/>
            <person name="Aqrawi P."/>
            <person name="Gross S."/>
            <person name="Joshi V."/>
            <person name="Fowler G."/>
            <person name="Nazareth L."/>
            <person name="Reid J."/>
            <person name="Worley K."/>
            <person name="Petrosino J."/>
            <person name="Highlander S."/>
            <person name="Gibbs R."/>
        </authorList>
    </citation>
    <scope>NUCLEOTIDE SEQUENCE [LARGE SCALE GENOMIC DNA]</scope>
    <source>
        <strain evidence="2 3">ATCC 33574</strain>
    </source>
</reference>